<keyword evidence="3" id="KW-1185">Reference proteome</keyword>
<dbReference type="InterPro" id="IPR021215">
    <property type="entry name" value="DUF2752"/>
</dbReference>
<sequence>MKYNKLIMLLLLLVVALFYFSNTPNQFNFLLKCPLYNTTGIYCPGCGSQRAFHSLLDGNFLEALRNNIMLLLGIIALIYHYGIQMSNHFFKTSAKSIFSNKKIWFLVLALFILFWILRNINTYPFSLLAPIN</sequence>
<protein>
    <submittedName>
        <fullName evidence="2">DUF2752 domain-containing protein</fullName>
    </submittedName>
</protein>
<dbReference type="KEGG" id="fbe:FF125_08605"/>
<feature type="transmembrane region" description="Helical" evidence="1">
    <location>
        <begin position="103"/>
        <end position="120"/>
    </location>
</feature>
<dbReference type="Pfam" id="PF10825">
    <property type="entry name" value="DUF2752"/>
    <property type="match status" value="1"/>
</dbReference>
<reference evidence="2 3" key="1">
    <citation type="submission" date="2019-05" db="EMBL/GenBank/DDBJ databases">
        <title>Algicella ahnfeltiae gen. nov., sp. nov., a novel marine bacterium of the family Flavobacteriaceae isolated from a red alga.</title>
        <authorList>
            <person name="Nedashkovskaya O.I."/>
            <person name="Kukhlevskiy A.D."/>
            <person name="Kim S.-G."/>
            <person name="Zhukova N.V."/>
            <person name="Mikhailov V.V."/>
        </authorList>
    </citation>
    <scope>NUCLEOTIDE SEQUENCE [LARGE SCALE GENOMIC DNA]</scope>
    <source>
        <strain evidence="2 3">10Alg115</strain>
    </source>
</reference>
<evidence type="ECO:0000313" key="2">
    <source>
        <dbReference type="EMBL" id="QCX38487.1"/>
    </source>
</evidence>
<gene>
    <name evidence="2" type="ORF">FF125_08605</name>
</gene>
<keyword evidence="1" id="KW-0812">Transmembrane</keyword>
<name>A0A5B7TU67_9FLAO</name>
<keyword evidence="1" id="KW-0472">Membrane</keyword>
<dbReference type="EMBL" id="CP040749">
    <property type="protein sequence ID" value="QCX38487.1"/>
    <property type="molecule type" value="Genomic_DNA"/>
</dbReference>
<evidence type="ECO:0000256" key="1">
    <source>
        <dbReference type="SAM" id="Phobius"/>
    </source>
</evidence>
<organism evidence="2 3">
    <name type="scientific">Aureibaculum algae</name>
    <dbReference type="NCBI Taxonomy" id="2584122"/>
    <lineage>
        <taxon>Bacteria</taxon>
        <taxon>Pseudomonadati</taxon>
        <taxon>Bacteroidota</taxon>
        <taxon>Flavobacteriia</taxon>
        <taxon>Flavobacteriales</taxon>
        <taxon>Flavobacteriaceae</taxon>
        <taxon>Aureibaculum</taxon>
    </lineage>
</organism>
<dbReference type="OrthoDB" id="9815897at2"/>
<dbReference type="AlphaFoldDB" id="A0A5B7TU67"/>
<evidence type="ECO:0000313" key="3">
    <source>
        <dbReference type="Proteomes" id="UP000306229"/>
    </source>
</evidence>
<accession>A0A5B7TU67</accession>
<feature type="transmembrane region" description="Helical" evidence="1">
    <location>
        <begin position="63"/>
        <end position="82"/>
    </location>
</feature>
<dbReference type="Proteomes" id="UP000306229">
    <property type="component" value="Chromosome"/>
</dbReference>
<proteinExistence type="predicted"/>
<keyword evidence="1" id="KW-1133">Transmembrane helix</keyword>